<dbReference type="EMBL" id="BKCJ010000649">
    <property type="protein sequence ID" value="GEU35054.1"/>
    <property type="molecule type" value="Genomic_DNA"/>
</dbReference>
<organism evidence="5">
    <name type="scientific">Tanacetum cinerariifolium</name>
    <name type="common">Dalmatian daisy</name>
    <name type="synonym">Chrysanthemum cinerariifolium</name>
    <dbReference type="NCBI Taxonomy" id="118510"/>
    <lineage>
        <taxon>Eukaryota</taxon>
        <taxon>Viridiplantae</taxon>
        <taxon>Streptophyta</taxon>
        <taxon>Embryophyta</taxon>
        <taxon>Tracheophyta</taxon>
        <taxon>Spermatophyta</taxon>
        <taxon>Magnoliopsida</taxon>
        <taxon>eudicotyledons</taxon>
        <taxon>Gunneridae</taxon>
        <taxon>Pentapetalae</taxon>
        <taxon>asterids</taxon>
        <taxon>campanulids</taxon>
        <taxon>Asterales</taxon>
        <taxon>Asteraceae</taxon>
        <taxon>Asteroideae</taxon>
        <taxon>Anthemideae</taxon>
        <taxon>Anthemidinae</taxon>
        <taxon>Tanacetum</taxon>
    </lineage>
</organism>
<sequence length="682" mass="77490">MPALEDVGTFDFLNKDEDDDVVADMNNLNTTIQIEEEVYVCQPPGFKDPDFPDRVYKVEKALFRLHQSPRACQDKYVVEILNKFGFTKVNKASTLIETQKVLLKDEDGEEVDVHMYRIFRYLKGQPKLGLWYLKDSPFDLVAYTDSDYAGASLDRKSTTGGMTHYCQLKVNAARRNLLLLEQFWSTAVAKTINGEAQIHAKVDGKKVIISKASIRRDLQFANKEGVDCLPNSTIFEQLALMDMGRNFDNLSGKILMYLRFIQVLLDKQLDGMSNHERKYILPSHAKKYFGNMRRIGKGFSRRIAPLFPTIVVQLQLGDGSTKPTNPHHTPTILQSSSFQPQKTHKPRKPKRKNTQVPQSSGFIEHVADEAVYKKLDDSLVRVATTSSSLEVQQDSSNIDKTQSKAIPNESSSQGTDLVGGLRCQKAIVDIIAQTRFANVSKHSNDSLLARGDTLRSKKDRMKLNELMKLCTNLQTRVIDLEKTKITQANEITSLKRRVKKLEKKQSLGKDASKQGRKINDIDADEDITLVNVQVDAKMFDANKDLGGEESHEALDLGFRRFYNCVYIVFGKVANSMKLGFLQTLIRKAECKVLVTAPTVMITGFYIIMVTVLKGIVKEKQQLYRVSMQNKLQTCINIYGFISDYSGMWSCWKCSQQSQVEKDEFMSRRRRLLCSVHGHKKEQ</sequence>
<accession>A0A6L2JH99</accession>
<keyword evidence="1" id="KW-0175">Coiled coil</keyword>
<protein>
    <recommendedName>
        <fullName evidence="4">Reverse transcriptase Ty1/copia-type domain-containing protein</fullName>
    </recommendedName>
</protein>
<dbReference type="PANTHER" id="PTHR11439:SF495">
    <property type="entry name" value="REVERSE TRANSCRIPTASE, RNA-DEPENDENT DNA POLYMERASE-RELATED"/>
    <property type="match status" value="1"/>
</dbReference>
<feature type="transmembrane region" description="Helical" evidence="3">
    <location>
        <begin position="592"/>
        <end position="616"/>
    </location>
</feature>
<feature type="region of interest" description="Disordered" evidence="2">
    <location>
        <begin position="318"/>
        <end position="360"/>
    </location>
</feature>
<feature type="compositionally biased region" description="Polar residues" evidence="2">
    <location>
        <begin position="321"/>
        <end position="341"/>
    </location>
</feature>
<evidence type="ECO:0000256" key="1">
    <source>
        <dbReference type="SAM" id="Coils"/>
    </source>
</evidence>
<feature type="compositionally biased region" description="Polar residues" evidence="2">
    <location>
        <begin position="390"/>
        <end position="415"/>
    </location>
</feature>
<reference evidence="5" key="1">
    <citation type="journal article" date="2019" name="Sci. Rep.">
        <title>Draft genome of Tanacetum cinerariifolium, the natural source of mosquito coil.</title>
        <authorList>
            <person name="Yamashiro T."/>
            <person name="Shiraishi A."/>
            <person name="Satake H."/>
            <person name="Nakayama K."/>
        </authorList>
    </citation>
    <scope>NUCLEOTIDE SEQUENCE</scope>
</reference>
<dbReference type="AlphaFoldDB" id="A0A6L2JH99"/>
<gene>
    <name evidence="5" type="ORF">Tci_007032</name>
</gene>
<evidence type="ECO:0000256" key="3">
    <source>
        <dbReference type="SAM" id="Phobius"/>
    </source>
</evidence>
<feature type="domain" description="Reverse transcriptase Ty1/copia-type" evidence="4">
    <location>
        <begin position="32"/>
        <end position="93"/>
    </location>
</feature>
<feature type="coiled-coil region" evidence="1">
    <location>
        <begin position="463"/>
        <end position="504"/>
    </location>
</feature>
<name>A0A6L2JH99_TANCI</name>
<dbReference type="InterPro" id="IPR013103">
    <property type="entry name" value="RVT_2"/>
</dbReference>
<keyword evidence="3" id="KW-1133">Transmembrane helix</keyword>
<dbReference type="Pfam" id="PF07727">
    <property type="entry name" value="RVT_2"/>
    <property type="match status" value="1"/>
</dbReference>
<evidence type="ECO:0000259" key="4">
    <source>
        <dbReference type="Pfam" id="PF07727"/>
    </source>
</evidence>
<feature type="region of interest" description="Disordered" evidence="2">
    <location>
        <begin position="390"/>
        <end position="417"/>
    </location>
</feature>
<evidence type="ECO:0000256" key="2">
    <source>
        <dbReference type="SAM" id="MobiDB-lite"/>
    </source>
</evidence>
<keyword evidence="3" id="KW-0812">Transmembrane</keyword>
<comment type="caution">
    <text evidence="5">The sequence shown here is derived from an EMBL/GenBank/DDBJ whole genome shotgun (WGS) entry which is preliminary data.</text>
</comment>
<dbReference type="PANTHER" id="PTHR11439">
    <property type="entry name" value="GAG-POL-RELATED RETROTRANSPOSON"/>
    <property type="match status" value="1"/>
</dbReference>
<feature type="compositionally biased region" description="Basic residues" evidence="2">
    <location>
        <begin position="342"/>
        <end position="353"/>
    </location>
</feature>
<evidence type="ECO:0000313" key="5">
    <source>
        <dbReference type="EMBL" id="GEU35054.1"/>
    </source>
</evidence>
<proteinExistence type="predicted"/>
<keyword evidence="3" id="KW-0472">Membrane</keyword>